<accession>A0A238ZXK0</accession>
<dbReference type="RefSeq" id="WP_141134747.1">
    <property type="nucleotide sequence ID" value="NZ_FZNW01000026.1"/>
</dbReference>
<keyword evidence="2" id="KW-1185">Reference proteome</keyword>
<dbReference type="Proteomes" id="UP000198348">
    <property type="component" value="Unassembled WGS sequence"/>
</dbReference>
<sequence>MSEEVDPVNELKRLADEFADTFSSRLQRILLDAPTFEAVIHPTSSDFSSGRVVVAPLSSHEPMEVREFPLKISRQTRMTLFVRLDCCWDSGQDFLAVDQSYVKVYASGSSEPLFRVEYLRRPDGVPASHVQVHGHRDEWVHLMMFGDRGRPGKRAKRDKVARLSEFHMPTGGHRFRPCVEDILQSLIEEFGIDVNEDWKRAVEEGRAEFRRLQLRSAVRDSPAEAADALVELGYQVVPPTPQPSEKWERLAAH</sequence>
<proteinExistence type="predicted"/>
<protein>
    <submittedName>
        <fullName evidence="1">Uncharacterized protein</fullName>
    </submittedName>
</protein>
<dbReference type="OrthoDB" id="4086179at2"/>
<evidence type="ECO:0000313" key="2">
    <source>
        <dbReference type="Proteomes" id="UP000198348"/>
    </source>
</evidence>
<reference evidence="1 2" key="1">
    <citation type="submission" date="2017-06" db="EMBL/GenBank/DDBJ databases">
        <authorList>
            <person name="Kim H.J."/>
            <person name="Triplett B.A."/>
        </authorList>
    </citation>
    <scope>NUCLEOTIDE SEQUENCE [LARGE SCALE GENOMIC DNA]</scope>
    <source>
        <strain evidence="1 2">DSM 45207</strain>
    </source>
</reference>
<evidence type="ECO:0000313" key="1">
    <source>
        <dbReference type="EMBL" id="SNR87618.1"/>
    </source>
</evidence>
<dbReference type="AlphaFoldDB" id="A0A238ZXK0"/>
<dbReference type="EMBL" id="FZNW01000026">
    <property type="protein sequence ID" value="SNR87618.1"/>
    <property type="molecule type" value="Genomic_DNA"/>
</dbReference>
<gene>
    <name evidence="1" type="ORF">SAMN06265360_12645</name>
</gene>
<name>A0A238ZXK0_9PSEU</name>
<organism evidence="1 2">
    <name type="scientific">Haloechinothrix alba</name>
    <dbReference type="NCBI Taxonomy" id="664784"/>
    <lineage>
        <taxon>Bacteria</taxon>
        <taxon>Bacillati</taxon>
        <taxon>Actinomycetota</taxon>
        <taxon>Actinomycetes</taxon>
        <taxon>Pseudonocardiales</taxon>
        <taxon>Pseudonocardiaceae</taxon>
        <taxon>Haloechinothrix</taxon>
    </lineage>
</organism>